<feature type="compositionally biased region" description="Basic and acidic residues" evidence="1">
    <location>
        <begin position="134"/>
        <end position="149"/>
    </location>
</feature>
<organism evidence="2 3">
    <name type="scientific">Nesterenkonia natronophila</name>
    <dbReference type="NCBI Taxonomy" id="2174932"/>
    <lineage>
        <taxon>Bacteria</taxon>
        <taxon>Bacillati</taxon>
        <taxon>Actinomycetota</taxon>
        <taxon>Actinomycetes</taxon>
        <taxon>Micrococcales</taxon>
        <taxon>Micrococcaceae</taxon>
        <taxon>Nesterenkonia</taxon>
    </lineage>
</organism>
<evidence type="ECO:0000313" key="2">
    <source>
        <dbReference type="EMBL" id="RJN31200.1"/>
    </source>
</evidence>
<protein>
    <submittedName>
        <fullName evidence="2">Acyl-CoA thioesterase</fullName>
    </submittedName>
</protein>
<evidence type="ECO:0000313" key="3">
    <source>
        <dbReference type="Proteomes" id="UP000266615"/>
    </source>
</evidence>
<dbReference type="PANTHER" id="PTHR31793:SF24">
    <property type="entry name" value="LONG-CHAIN ACYL-COA THIOESTERASE FADM"/>
    <property type="match status" value="1"/>
</dbReference>
<reference evidence="2 3" key="1">
    <citation type="submission" date="2018-09" db="EMBL/GenBank/DDBJ databases">
        <title>Nesterenkonia natronophila sp. nov., an alkaliphilic actinobacteriume isolated from a soda lake, and emended description of the genus Nesterenkonia.</title>
        <authorList>
            <person name="Menes R.J."/>
            <person name="Iriarte A."/>
        </authorList>
    </citation>
    <scope>NUCLEOTIDE SEQUENCE [LARGE SCALE GENOMIC DNA]</scope>
    <source>
        <strain evidence="2 3">M8</strain>
    </source>
</reference>
<keyword evidence="3" id="KW-1185">Reference proteome</keyword>
<dbReference type="InterPro" id="IPR050563">
    <property type="entry name" value="4-hydroxybenzoyl-CoA_TE"/>
</dbReference>
<gene>
    <name evidence="2" type="ORF">D3250_10135</name>
</gene>
<evidence type="ECO:0000256" key="1">
    <source>
        <dbReference type="SAM" id="MobiDB-lite"/>
    </source>
</evidence>
<dbReference type="PANTHER" id="PTHR31793">
    <property type="entry name" value="4-HYDROXYBENZOYL-COA THIOESTERASE FAMILY MEMBER"/>
    <property type="match status" value="1"/>
</dbReference>
<dbReference type="AlphaFoldDB" id="A0A3A4F3Z0"/>
<dbReference type="Pfam" id="PF13279">
    <property type="entry name" value="4HBT_2"/>
    <property type="match status" value="1"/>
</dbReference>
<proteinExistence type="predicted"/>
<comment type="caution">
    <text evidence="2">The sequence shown here is derived from an EMBL/GenBank/DDBJ whole genome shotgun (WGS) entry which is preliminary data.</text>
</comment>
<dbReference type="CDD" id="cd00586">
    <property type="entry name" value="4HBT"/>
    <property type="match status" value="1"/>
</dbReference>
<dbReference type="InterPro" id="IPR029069">
    <property type="entry name" value="HotDog_dom_sf"/>
</dbReference>
<feature type="region of interest" description="Disordered" evidence="1">
    <location>
        <begin position="124"/>
        <end position="149"/>
    </location>
</feature>
<accession>A0A3A4F3Z0</accession>
<dbReference type="GO" id="GO:0047617">
    <property type="term" value="F:fatty acyl-CoA hydrolase activity"/>
    <property type="evidence" value="ECO:0007669"/>
    <property type="project" value="TreeGrafter"/>
</dbReference>
<dbReference type="SUPFAM" id="SSF54637">
    <property type="entry name" value="Thioesterase/thiol ester dehydrase-isomerase"/>
    <property type="match status" value="1"/>
</dbReference>
<dbReference type="RefSeq" id="WP_119903267.1">
    <property type="nucleotide sequence ID" value="NZ_QYZP01000003.1"/>
</dbReference>
<name>A0A3A4F3Z0_9MICC</name>
<dbReference type="Proteomes" id="UP000266615">
    <property type="component" value="Unassembled WGS sequence"/>
</dbReference>
<sequence length="149" mass="16563">MTSLVVPIELRWGDQDSYGHINNVAVLRILEEARARAFWSPPGRPGGTGVFPALEPSQQVWALVADFQLRYRQQLPYQREPVNVEMSIPRVGGASFVIDYAVTLSAAESSPRVSAQSTLVMVDRDSGAPQRLSPEVRRRLREYAPDLSA</sequence>
<dbReference type="OrthoDB" id="9799036at2"/>
<dbReference type="EMBL" id="QYZP01000003">
    <property type="protein sequence ID" value="RJN31200.1"/>
    <property type="molecule type" value="Genomic_DNA"/>
</dbReference>
<dbReference type="Gene3D" id="3.10.129.10">
    <property type="entry name" value="Hotdog Thioesterase"/>
    <property type="match status" value="1"/>
</dbReference>